<gene>
    <name evidence="2" type="ORF">EJ05DRAFT_505532</name>
</gene>
<sequence length="166" mass="18693">MSPTTTKPFRKSSPIRAGMLSSRPHGSYATPCQKMQVHVNFQHRLSLRKGAGPSLSGPKNKEIPKKMRVGPSKIKEEEEEDRLRVIWKYFTVLYRWTMISAASKASIDGQDVASIASNPCKYRNPPQSIWRSVCTRLREAVASNSPDLVEKIKSRIISPTTCYKSV</sequence>
<keyword evidence="3" id="KW-1185">Reference proteome</keyword>
<evidence type="ECO:0000313" key="2">
    <source>
        <dbReference type="EMBL" id="KAF2752978.1"/>
    </source>
</evidence>
<feature type="region of interest" description="Disordered" evidence="1">
    <location>
        <begin position="48"/>
        <end position="75"/>
    </location>
</feature>
<evidence type="ECO:0000313" key="3">
    <source>
        <dbReference type="Proteomes" id="UP000799437"/>
    </source>
</evidence>
<feature type="region of interest" description="Disordered" evidence="1">
    <location>
        <begin position="1"/>
        <end position="29"/>
    </location>
</feature>
<reference evidence="2" key="1">
    <citation type="journal article" date="2020" name="Stud. Mycol.">
        <title>101 Dothideomycetes genomes: a test case for predicting lifestyles and emergence of pathogens.</title>
        <authorList>
            <person name="Haridas S."/>
            <person name="Albert R."/>
            <person name="Binder M."/>
            <person name="Bloem J."/>
            <person name="Labutti K."/>
            <person name="Salamov A."/>
            <person name="Andreopoulos B."/>
            <person name="Baker S."/>
            <person name="Barry K."/>
            <person name="Bills G."/>
            <person name="Bluhm B."/>
            <person name="Cannon C."/>
            <person name="Castanera R."/>
            <person name="Culley D."/>
            <person name="Daum C."/>
            <person name="Ezra D."/>
            <person name="Gonzalez J."/>
            <person name="Henrissat B."/>
            <person name="Kuo A."/>
            <person name="Liang C."/>
            <person name="Lipzen A."/>
            <person name="Lutzoni F."/>
            <person name="Magnuson J."/>
            <person name="Mondo S."/>
            <person name="Nolan M."/>
            <person name="Ohm R."/>
            <person name="Pangilinan J."/>
            <person name="Park H.-J."/>
            <person name="Ramirez L."/>
            <person name="Alfaro M."/>
            <person name="Sun H."/>
            <person name="Tritt A."/>
            <person name="Yoshinaga Y."/>
            <person name="Zwiers L.-H."/>
            <person name="Turgeon B."/>
            <person name="Goodwin S."/>
            <person name="Spatafora J."/>
            <person name="Crous P."/>
            <person name="Grigoriev I."/>
        </authorList>
    </citation>
    <scope>NUCLEOTIDE SEQUENCE</scope>
    <source>
        <strain evidence="2">CBS 121739</strain>
    </source>
</reference>
<organism evidence="2 3">
    <name type="scientific">Pseudovirgaria hyperparasitica</name>
    <dbReference type="NCBI Taxonomy" id="470096"/>
    <lineage>
        <taxon>Eukaryota</taxon>
        <taxon>Fungi</taxon>
        <taxon>Dikarya</taxon>
        <taxon>Ascomycota</taxon>
        <taxon>Pezizomycotina</taxon>
        <taxon>Dothideomycetes</taxon>
        <taxon>Dothideomycetes incertae sedis</taxon>
        <taxon>Acrospermales</taxon>
        <taxon>Acrospermaceae</taxon>
        <taxon>Pseudovirgaria</taxon>
    </lineage>
</organism>
<protein>
    <submittedName>
        <fullName evidence="2">Uncharacterized protein</fullName>
    </submittedName>
</protein>
<dbReference type="EMBL" id="ML996589">
    <property type="protein sequence ID" value="KAF2752978.1"/>
    <property type="molecule type" value="Genomic_DNA"/>
</dbReference>
<dbReference type="GeneID" id="54488765"/>
<proteinExistence type="predicted"/>
<dbReference type="Proteomes" id="UP000799437">
    <property type="component" value="Unassembled WGS sequence"/>
</dbReference>
<evidence type="ECO:0000256" key="1">
    <source>
        <dbReference type="SAM" id="MobiDB-lite"/>
    </source>
</evidence>
<dbReference type="RefSeq" id="XP_033595429.1">
    <property type="nucleotide sequence ID" value="XM_033747711.1"/>
</dbReference>
<dbReference type="AlphaFoldDB" id="A0A6A6VQP7"/>
<name>A0A6A6VQP7_9PEZI</name>
<accession>A0A6A6VQP7</accession>